<gene>
    <name evidence="5" type="ORF">DJ93_1175</name>
</gene>
<dbReference type="PROSITE" id="PS51900">
    <property type="entry name" value="CB"/>
    <property type="match status" value="1"/>
</dbReference>
<feature type="region of interest" description="Disordered" evidence="3">
    <location>
        <begin position="75"/>
        <end position="94"/>
    </location>
</feature>
<dbReference type="Proteomes" id="UP000029389">
    <property type="component" value="Unassembled WGS sequence"/>
</dbReference>
<proteinExistence type="predicted"/>
<dbReference type="AlphaFoldDB" id="A0A090YLG7"/>
<dbReference type="InterPro" id="IPR010998">
    <property type="entry name" value="Integrase_recombinase_N"/>
</dbReference>
<keyword evidence="1 2" id="KW-0238">DNA-binding</keyword>
<dbReference type="GO" id="GO:0003677">
    <property type="term" value="F:DNA binding"/>
    <property type="evidence" value="ECO:0007669"/>
    <property type="project" value="UniProtKB-UniRule"/>
</dbReference>
<dbReference type="PATRIC" id="fig|1405.8.peg.1357"/>
<evidence type="ECO:0000256" key="1">
    <source>
        <dbReference type="ARBA" id="ARBA00023125"/>
    </source>
</evidence>
<dbReference type="InterPro" id="IPR004107">
    <property type="entry name" value="Integrase_SAM-like_N"/>
</dbReference>
<evidence type="ECO:0000256" key="2">
    <source>
        <dbReference type="PROSITE-ProRule" id="PRU01248"/>
    </source>
</evidence>
<sequence length="94" mass="11293">MKLSETEWYLNDFLIYCQSKNLSPKTISSYEQTLKLFLLWLKNEQDLEEVNHVKAGHIHQYIAYVQERGKYTVVSREDSIHSNHPQNRMDYKKT</sequence>
<dbReference type="GO" id="GO:0015074">
    <property type="term" value="P:DNA integration"/>
    <property type="evidence" value="ECO:0007669"/>
    <property type="project" value="InterPro"/>
</dbReference>
<dbReference type="Pfam" id="PF02899">
    <property type="entry name" value="Phage_int_SAM_1"/>
    <property type="match status" value="1"/>
</dbReference>
<evidence type="ECO:0000313" key="6">
    <source>
        <dbReference type="Proteomes" id="UP000029389"/>
    </source>
</evidence>
<dbReference type="InterPro" id="IPR044068">
    <property type="entry name" value="CB"/>
</dbReference>
<feature type="domain" description="Core-binding (CB)" evidence="4">
    <location>
        <begin position="4"/>
        <end position="94"/>
    </location>
</feature>
<name>A0A090YLG7_9BACI</name>
<organism evidence="5 6">
    <name type="scientific">Bacillus clarus</name>
    <dbReference type="NCBI Taxonomy" id="2338372"/>
    <lineage>
        <taxon>Bacteria</taxon>
        <taxon>Bacillati</taxon>
        <taxon>Bacillota</taxon>
        <taxon>Bacilli</taxon>
        <taxon>Bacillales</taxon>
        <taxon>Bacillaceae</taxon>
        <taxon>Bacillus</taxon>
        <taxon>Bacillus cereus group</taxon>
    </lineage>
</organism>
<accession>A0A090YLG7</accession>
<evidence type="ECO:0000256" key="3">
    <source>
        <dbReference type="SAM" id="MobiDB-lite"/>
    </source>
</evidence>
<comment type="caution">
    <text evidence="5">The sequence shown here is derived from an EMBL/GenBank/DDBJ whole genome shotgun (WGS) entry which is preliminary data.</text>
</comment>
<dbReference type="Gene3D" id="1.10.150.130">
    <property type="match status" value="1"/>
</dbReference>
<evidence type="ECO:0000313" key="5">
    <source>
        <dbReference type="EMBL" id="KFM98777.1"/>
    </source>
</evidence>
<evidence type="ECO:0000259" key="4">
    <source>
        <dbReference type="PROSITE" id="PS51900"/>
    </source>
</evidence>
<protein>
    <recommendedName>
        <fullName evidence="4">Core-binding (CB) domain-containing protein</fullName>
    </recommendedName>
</protein>
<reference evidence="5 6" key="1">
    <citation type="submission" date="2014-04" db="EMBL/GenBank/DDBJ databases">
        <authorList>
            <person name="Bishop-Lilly K.A."/>
            <person name="Broomall S.M."/>
            <person name="Chain P.S."/>
            <person name="Chertkov O."/>
            <person name="Coyne S.R."/>
            <person name="Daligault H.E."/>
            <person name="Davenport K.W."/>
            <person name="Erkkila T."/>
            <person name="Frey K.G."/>
            <person name="Gibbons H.S."/>
            <person name="Gu W."/>
            <person name="Jaissle J."/>
            <person name="Johnson S.L."/>
            <person name="Koroleva G.I."/>
            <person name="Ladner J.T."/>
            <person name="Lo C.-C."/>
            <person name="Minogue T.D."/>
            <person name="Munk C."/>
            <person name="Palacios G.F."/>
            <person name="Redden C.L."/>
            <person name="Rosenzweig C.N."/>
            <person name="Scholz M.B."/>
            <person name="Teshima H."/>
            <person name="Xu Y."/>
        </authorList>
    </citation>
    <scope>NUCLEOTIDE SEQUENCE [LARGE SCALE GENOMIC DNA]</scope>
    <source>
        <strain evidence="5 6">BHP</strain>
    </source>
</reference>
<dbReference type="EMBL" id="JMQC01000008">
    <property type="protein sequence ID" value="KFM98777.1"/>
    <property type="molecule type" value="Genomic_DNA"/>
</dbReference>